<sequence length="307" mass="34420">MARFCVNYLGCGSATPTLRHQPSCQIIDYRDNLMMVDCGEGAQLAMRRQRMKFSRLNRIFISHLHGDHCLGLPGLLSTLSLIGRDGGEITLYTFKEGVELFDRLMRFFCHGMPYEINYHVIDAAAPAGEVVLDTDSLTVSTFPLRHTVPCVGFLFKEKPKPRHIRRDMVDFYNVPVSKLHGIKNGDDFVTSDGCIVPNAVLTTEADEAYSYAYCSDTVYTPELAKAVEGVHTLYHEATYTNESKHKALTRGHSTAPQAARIAQMAGVKRLVLGHYSKQYANEARHLEEARAIFPNTVLSDEGLRLEF</sequence>
<dbReference type="Proteomes" id="UP000305401">
    <property type="component" value="Unassembled WGS sequence"/>
</dbReference>
<keyword evidence="2" id="KW-1185">Reference proteome</keyword>
<organism evidence="1 2">
    <name type="scientific">Muribaculum caecicola</name>
    <dbReference type="NCBI Taxonomy" id="3038144"/>
    <lineage>
        <taxon>Bacteria</taxon>
        <taxon>Pseudomonadati</taxon>
        <taxon>Bacteroidota</taxon>
        <taxon>Bacteroidia</taxon>
        <taxon>Bacteroidales</taxon>
        <taxon>Muribaculaceae</taxon>
        <taxon>Muribaculum</taxon>
    </lineage>
</organism>
<protein>
    <submittedName>
        <fullName evidence="1">Ribonuclease Z</fullName>
        <ecNumber evidence="1">3.1.26.11</ecNumber>
    </submittedName>
</protein>
<keyword evidence="1" id="KW-0378">Hydrolase</keyword>
<name>A0AC61S5W5_9BACT</name>
<evidence type="ECO:0000313" key="2">
    <source>
        <dbReference type="Proteomes" id="UP000305401"/>
    </source>
</evidence>
<dbReference type="EC" id="3.1.26.11" evidence="1"/>
<gene>
    <name evidence="1" type="ORF">E5990_05760</name>
</gene>
<proteinExistence type="predicted"/>
<reference evidence="1" key="1">
    <citation type="submission" date="2019-04" db="EMBL/GenBank/DDBJ databases">
        <title>Microbes associate with the intestines of laboratory mice.</title>
        <authorList>
            <person name="Navarre W."/>
            <person name="Wong E."/>
            <person name="Huang K.C."/>
            <person name="Tropini C."/>
            <person name="Ng K."/>
            <person name="Yu B."/>
        </authorList>
    </citation>
    <scope>NUCLEOTIDE SEQUENCE</scope>
    <source>
        <strain evidence="1">NM86_A22</strain>
    </source>
</reference>
<accession>A0AC61S5W5</accession>
<comment type="caution">
    <text evidence="1">The sequence shown here is derived from an EMBL/GenBank/DDBJ whole genome shotgun (WGS) entry which is preliminary data.</text>
</comment>
<dbReference type="EMBL" id="SSTG01000055">
    <property type="protein sequence ID" value="THG51745.1"/>
    <property type="molecule type" value="Genomic_DNA"/>
</dbReference>
<evidence type="ECO:0000313" key="1">
    <source>
        <dbReference type="EMBL" id="THG51745.1"/>
    </source>
</evidence>